<dbReference type="SUPFAM" id="SSF55347">
    <property type="entry name" value="Glyceraldehyde-3-phosphate dehydrogenase-like, C-terminal domain"/>
    <property type="match status" value="1"/>
</dbReference>
<gene>
    <name evidence="3" type="ORF">ACFFSY_25940</name>
</gene>
<evidence type="ECO:0000313" key="3">
    <source>
        <dbReference type="EMBL" id="MFB9329394.1"/>
    </source>
</evidence>
<dbReference type="EMBL" id="JBHMDO010000042">
    <property type="protein sequence ID" value="MFB9329394.1"/>
    <property type="molecule type" value="Genomic_DNA"/>
</dbReference>
<protein>
    <submittedName>
        <fullName evidence="3">Gfo/Idh/MocA family protein</fullName>
    </submittedName>
</protein>
<dbReference type="Gene3D" id="3.30.360.10">
    <property type="entry name" value="Dihydrodipicolinate Reductase, domain 2"/>
    <property type="match status" value="1"/>
</dbReference>
<keyword evidence="4" id="KW-1185">Reference proteome</keyword>
<feature type="domain" description="Gfo/Idh/MocA-like oxidoreductase N-terminal" evidence="1">
    <location>
        <begin position="3"/>
        <end position="122"/>
    </location>
</feature>
<comment type="caution">
    <text evidence="3">The sequence shown here is derived from an EMBL/GenBank/DDBJ whole genome shotgun (WGS) entry which is preliminary data.</text>
</comment>
<dbReference type="InterPro" id="IPR036291">
    <property type="entry name" value="NAD(P)-bd_dom_sf"/>
</dbReference>
<proteinExistence type="predicted"/>
<dbReference type="InterPro" id="IPR052515">
    <property type="entry name" value="Gfo/Idh/MocA_Oxidoreductase"/>
</dbReference>
<dbReference type="InterPro" id="IPR055170">
    <property type="entry name" value="GFO_IDH_MocA-like_dom"/>
</dbReference>
<accession>A0ABV5KW07</accession>
<feature type="domain" description="GFO/IDH/MocA-like oxidoreductase" evidence="2">
    <location>
        <begin position="149"/>
        <end position="249"/>
    </location>
</feature>
<evidence type="ECO:0000259" key="1">
    <source>
        <dbReference type="Pfam" id="PF01408"/>
    </source>
</evidence>
<reference evidence="3 4" key="1">
    <citation type="submission" date="2024-09" db="EMBL/GenBank/DDBJ databases">
        <authorList>
            <person name="Sun Q."/>
            <person name="Mori K."/>
        </authorList>
    </citation>
    <scope>NUCLEOTIDE SEQUENCE [LARGE SCALE GENOMIC DNA]</scope>
    <source>
        <strain evidence="3 4">TISTR 2452</strain>
    </source>
</reference>
<dbReference type="PANTHER" id="PTHR43249:SF1">
    <property type="entry name" value="D-GLUCOSIDE 3-DEHYDROGENASE"/>
    <property type="match status" value="1"/>
</dbReference>
<dbReference type="SUPFAM" id="SSF51735">
    <property type="entry name" value="NAD(P)-binding Rossmann-fold domains"/>
    <property type="match status" value="1"/>
</dbReference>
<dbReference type="Proteomes" id="UP001589747">
    <property type="component" value="Unassembled WGS sequence"/>
</dbReference>
<dbReference type="RefSeq" id="WP_377499793.1">
    <property type="nucleotide sequence ID" value="NZ_JBHMDO010000042.1"/>
</dbReference>
<dbReference type="Pfam" id="PF22725">
    <property type="entry name" value="GFO_IDH_MocA_C3"/>
    <property type="match status" value="1"/>
</dbReference>
<dbReference type="Pfam" id="PF01408">
    <property type="entry name" value="GFO_IDH_MocA"/>
    <property type="match status" value="1"/>
</dbReference>
<dbReference type="InterPro" id="IPR000683">
    <property type="entry name" value="Gfo/Idh/MocA-like_OxRdtase_N"/>
</dbReference>
<dbReference type="PANTHER" id="PTHR43249">
    <property type="entry name" value="UDP-N-ACETYL-2-AMINO-2-DEOXY-D-GLUCURONATE OXIDASE"/>
    <property type="match status" value="1"/>
</dbReference>
<evidence type="ECO:0000313" key="4">
    <source>
        <dbReference type="Proteomes" id="UP001589747"/>
    </source>
</evidence>
<name>A0ABV5KW07_9BACL</name>
<evidence type="ECO:0000259" key="2">
    <source>
        <dbReference type="Pfam" id="PF22725"/>
    </source>
</evidence>
<sequence>MTLNVGIVGTGWFSHVHADILSRMDGVAVNAFVGSSLAKAEQSALRYAPAKPYENVEQMLDQAKPDAVYICVPPFAHGDIERRLVERGIPFLVEKPLGTDMEEPLAIAEAVKQAGLVTSVGYHFRYADAAARAADLLRGRTAGMALGYWMGDMPQVYWWRKQEGSGGQFIEQTTHIVDLLRYLLGEVDEVYAAFAQRAMHEQYEGVTVHDVGTVTMKLASGAVATISNTCILPDGGQVGLTVYTAQGQVEVRPDKLIVTEKGVLTEHRNAGNPYERENEAFIHAVRTGDVSSIRSSYADAARTMAVTHAALRSAGSGLPVRVEYGDEVASKTR</sequence>
<organism evidence="3 4">
    <name type="scientific">Paenibacillus aurantiacus</name>
    <dbReference type="NCBI Taxonomy" id="1936118"/>
    <lineage>
        <taxon>Bacteria</taxon>
        <taxon>Bacillati</taxon>
        <taxon>Bacillota</taxon>
        <taxon>Bacilli</taxon>
        <taxon>Bacillales</taxon>
        <taxon>Paenibacillaceae</taxon>
        <taxon>Paenibacillus</taxon>
    </lineage>
</organism>
<dbReference type="Gene3D" id="3.40.50.720">
    <property type="entry name" value="NAD(P)-binding Rossmann-like Domain"/>
    <property type="match status" value="1"/>
</dbReference>